<dbReference type="CDD" id="cd07772">
    <property type="entry name" value="ASKHA_NBD_FGGY_NaCK-like"/>
    <property type="match status" value="1"/>
</dbReference>
<dbReference type="RefSeq" id="WP_341834508.1">
    <property type="nucleotide sequence ID" value="NZ_CP149822.1"/>
</dbReference>
<dbReference type="Proteomes" id="UP001485459">
    <property type="component" value="Chromosome"/>
</dbReference>
<comment type="similarity">
    <text evidence="1">Belongs to the FGGY kinase family.</text>
</comment>
<evidence type="ECO:0000313" key="7">
    <source>
        <dbReference type="Proteomes" id="UP001485459"/>
    </source>
</evidence>
<dbReference type="InterPro" id="IPR018484">
    <property type="entry name" value="FGGY_N"/>
</dbReference>
<gene>
    <name evidence="6" type="ORF">WJU16_16110</name>
</gene>
<dbReference type="PANTHER" id="PTHR10196:SF57">
    <property type="entry name" value="XYLULOSE KINASE"/>
    <property type="match status" value="1"/>
</dbReference>
<dbReference type="InterPro" id="IPR049382">
    <property type="entry name" value="FGGY_C_2"/>
</dbReference>
<evidence type="ECO:0000313" key="6">
    <source>
        <dbReference type="EMBL" id="WZN39528.1"/>
    </source>
</evidence>
<sequence>MTKIPVIAVLDIGKTNKKLFLFDESYRVVHEKNARLPETADEDGDPCECIHSLRDFVQSSLEEALAMPGVDVRAVNVSAYGASLVYIDADGKPLTPLYNYLKSYPGHLRDGLYARYGGKSGFSRQTASPALDSLNSGLQLFRLQAGRPELFAKVKHALHLPQYISFLLTGEACADITSIGCHTALWDFDKNTYHAWVRDEGLESVMAPLRDAGTVVAGKVSGKEVPVGPGLHDSSAALIPYLMQFREPFALISTGTWCITLNPFNATPLTAEELEQDCLCYLSFDGRPVKASRLFSGFVHEREVARIAEHFNRQSAHCQSVPFDAALMGKMFPAGDFATRDLSQFRSDAEAYHQLIFDLVSAQHRSTSLVLAGAPVGKIFVDGGFGKNDVFMQMLAMQFRGIEVFAAQVPQATALGAALALHSTWQQGPLPERLIELAPYPDPCTEILG</sequence>
<protein>
    <submittedName>
        <fullName evidence="6">FGGY family carbohydrate kinase</fullName>
    </submittedName>
</protein>
<dbReference type="PANTHER" id="PTHR10196">
    <property type="entry name" value="SUGAR KINASE"/>
    <property type="match status" value="1"/>
</dbReference>
<proteinExistence type="inferred from homology"/>
<dbReference type="EMBL" id="CP149822">
    <property type="protein sequence ID" value="WZN39528.1"/>
    <property type="molecule type" value="Genomic_DNA"/>
</dbReference>
<reference evidence="7" key="1">
    <citation type="submission" date="2024-03" db="EMBL/GenBank/DDBJ databases">
        <title>Chitinophaga horti sp. nov., isolated from garden soil.</title>
        <authorList>
            <person name="Lee D.S."/>
            <person name="Han D.M."/>
            <person name="Baek J.H."/>
            <person name="Choi D.G."/>
            <person name="Jeon J.H."/>
            <person name="Jeon C.O."/>
        </authorList>
    </citation>
    <scope>NUCLEOTIDE SEQUENCE [LARGE SCALE GENOMIC DNA]</scope>
    <source>
        <strain evidence="7">GPA1</strain>
    </source>
</reference>
<dbReference type="GO" id="GO:0016301">
    <property type="term" value="F:kinase activity"/>
    <property type="evidence" value="ECO:0007669"/>
    <property type="project" value="UniProtKB-KW"/>
</dbReference>
<dbReference type="SUPFAM" id="SSF53067">
    <property type="entry name" value="Actin-like ATPase domain"/>
    <property type="match status" value="2"/>
</dbReference>
<evidence type="ECO:0000256" key="3">
    <source>
        <dbReference type="ARBA" id="ARBA00022777"/>
    </source>
</evidence>
<evidence type="ECO:0000256" key="2">
    <source>
        <dbReference type="ARBA" id="ARBA00022679"/>
    </source>
</evidence>
<name>A0ABZ2YJ84_9BACT</name>
<keyword evidence="2" id="KW-0808">Transferase</keyword>
<feature type="domain" description="Carbohydrate kinase FGGY N-terminal" evidence="4">
    <location>
        <begin position="7"/>
        <end position="198"/>
    </location>
</feature>
<keyword evidence="3 6" id="KW-0418">Kinase</keyword>
<keyword evidence="7" id="KW-1185">Reference proteome</keyword>
<organism evidence="6 7">
    <name type="scientific">Chitinophaga pollutisoli</name>
    <dbReference type="NCBI Taxonomy" id="3133966"/>
    <lineage>
        <taxon>Bacteria</taxon>
        <taxon>Pseudomonadati</taxon>
        <taxon>Bacteroidota</taxon>
        <taxon>Chitinophagia</taxon>
        <taxon>Chitinophagales</taxon>
        <taxon>Chitinophagaceae</taxon>
        <taxon>Chitinophaga</taxon>
    </lineage>
</organism>
<dbReference type="Pfam" id="PF21546">
    <property type="entry name" value="FGGY_C_2"/>
    <property type="match status" value="1"/>
</dbReference>
<evidence type="ECO:0000256" key="1">
    <source>
        <dbReference type="ARBA" id="ARBA00009156"/>
    </source>
</evidence>
<feature type="domain" description="Carbohydrate kinase FGGY C-terminal" evidence="5">
    <location>
        <begin position="247"/>
        <end position="422"/>
    </location>
</feature>
<dbReference type="InterPro" id="IPR043129">
    <property type="entry name" value="ATPase_NBD"/>
</dbReference>
<evidence type="ECO:0000259" key="4">
    <source>
        <dbReference type="Pfam" id="PF00370"/>
    </source>
</evidence>
<accession>A0ABZ2YJ84</accession>
<dbReference type="Gene3D" id="3.30.420.40">
    <property type="match status" value="2"/>
</dbReference>
<evidence type="ECO:0000259" key="5">
    <source>
        <dbReference type="Pfam" id="PF21546"/>
    </source>
</evidence>
<dbReference type="Pfam" id="PF00370">
    <property type="entry name" value="FGGY_N"/>
    <property type="match status" value="1"/>
</dbReference>